<accession>A0A5P1R9R1</accession>
<dbReference type="Proteomes" id="UP000324760">
    <property type="component" value="Chromosome"/>
</dbReference>
<reference evidence="2 3" key="1">
    <citation type="journal article" date="2019" name="Biochem. Eng. J.">
        <title>Metabolic engineering of the marine bacteria Neptunomonas concharum for the production of acetoin and meso-2,3-butanediol from acetate.</title>
        <authorList>
            <person name="Li W."/>
            <person name="Pu N."/>
            <person name="Liu C.-X."/>
            <person name="Yuan Q.-P."/>
            <person name="Li Z.-J."/>
        </authorList>
    </citation>
    <scope>NUCLEOTIDE SEQUENCE [LARGE SCALE GENOMIC DNA]</scope>
    <source>
        <strain evidence="2 3">JCM17730</strain>
    </source>
</reference>
<dbReference type="RefSeq" id="WP_138988722.1">
    <property type="nucleotide sequence ID" value="NZ_CP043869.1"/>
</dbReference>
<sequence length="120" mass="13961">MFEAHLPTADLSASTDHPPSFQSGDERLIELPLYNKQHLCHTWVWTAKGKRKDQRGIPHDRLFVYVEYKNSKNTSCYLSKELKGESLIDQQFITLLAESLHLPDINASSTQRWIDQKMFK</sequence>
<dbReference type="KEGG" id="ncu:F0U83_06260"/>
<evidence type="ECO:0000313" key="3">
    <source>
        <dbReference type="Proteomes" id="UP000324760"/>
    </source>
</evidence>
<organism evidence="2 3">
    <name type="scientific">Neptunomonas concharum</name>
    <dbReference type="NCBI Taxonomy" id="1031538"/>
    <lineage>
        <taxon>Bacteria</taxon>
        <taxon>Pseudomonadati</taxon>
        <taxon>Pseudomonadota</taxon>
        <taxon>Gammaproteobacteria</taxon>
        <taxon>Oceanospirillales</taxon>
        <taxon>Oceanospirillaceae</taxon>
        <taxon>Neptunomonas</taxon>
    </lineage>
</organism>
<dbReference type="AlphaFoldDB" id="A0A5P1R9R1"/>
<proteinExistence type="predicted"/>
<dbReference type="EMBL" id="CP043869">
    <property type="protein sequence ID" value="QEQ96343.1"/>
    <property type="molecule type" value="Genomic_DNA"/>
</dbReference>
<name>A0A5P1R9R1_9GAMM</name>
<keyword evidence="3" id="KW-1185">Reference proteome</keyword>
<gene>
    <name evidence="2" type="ORF">F0U83_06260</name>
</gene>
<evidence type="ECO:0000256" key="1">
    <source>
        <dbReference type="SAM" id="MobiDB-lite"/>
    </source>
</evidence>
<protein>
    <submittedName>
        <fullName evidence="2">Uncharacterized protein</fullName>
    </submittedName>
</protein>
<feature type="region of interest" description="Disordered" evidence="1">
    <location>
        <begin position="1"/>
        <end position="20"/>
    </location>
</feature>
<feature type="compositionally biased region" description="Polar residues" evidence="1">
    <location>
        <begin position="11"/>
        <end position="20"/>
    </location>
</feature>
<evidence type="ECO:0000313" key="2">
    <source>
        <dbReference type="EMBL" id="QEQ96343.1"/>
    </source>
</evidence>
<dbReference type="OrthoDB" id="6120750at2"/>